<keyword evidence="2" id="KW-1185">Reference proteome</keyword>
<proteinExistence type="predicted"/>
<name>A0A4U1HJS4_9BURK</name>
<protein>
    <recommendedName>
        <fullName evidence="3">PAAR domain-containing protein</fullName>
    </recommendedName>
</protein>
<dbReference type="EMBL" id="SWJE01000021">
    <property type="protein sequence ID" value="TKC80208.1"/>
    <property type="molecule type" value="Genomic_DNA"/>
</dbReference>
<dbReference type="RefSeq" id="WP_136898644.1">
    <property type="nucleotide sequence ID" value="NZ_SWJE01000021.1"/>
</dbReference>
<comment type="caution">
    <text evidence="1">The sequence shown here is derived from an EMBL/GenBank/DDBJ whole genome shotgun (WGS) entry which is preliminary data.</text>
</comment>
<gene>
    <name evidence="1" type="ORF">FAZ69_29610</name>
</gene>
<reference evidence="1 2" key="1">
    <citation type="submission" date="2019-04" db="EMBL/GenBank/DDBJ databases">
        <title>Trinickia sp. 7GSK02, isolated from subtropical forest soil.</title>
        <authorList>
            <person name="Gao Z.-H."/>
            <person name="Qiu L.-H."/>
        </authorList>
    </citation>
    <scope>NUCLEOTIDE SEQUENCE [LARGE SCALE GENOMIC DNA]</scope>
    <source>
        <strain evidence="1 2">7GSK02</strain>
    </source>
</reference>
<dbReference type="AlphaFoldDB" id="A0A4U1HJS4"/>
<sequence length="191" mass="20693">MTGIYYAAVEDDPLTSGKGSRVFAYKQAGTIEGDDGKYRRMAFIGDEAYCSACNSTGAIAYGAGVNDRQRMVDLVNGGRRQAVGGDIVLCKCADPPRIIAVYGRKWMIHDRGEEKVASVAETPVQRLTYDEQFTLTDHAGQPIIGVRYRVCTGSKIIATGTTDSRGRTQRIDTDDATRIRIDIATSSLGGK</sequence>
<evidence type="ECO:0008006" key="3">
    <source>
        <dbReference type="Google" id="ProtNLM"/>
    </source>
</evidence>
<evidence type="ECO:0000313" key="1">
    <source>
        <dbReference type="EMBL" id="TKC80208.1"/>
    </source>
</evidence>
<dbReference type="OrthoDB" id="8594232at2"/>
<organism evidence="1 2">
    <name type="scientific">Trinickia terrae</name>
    <dbReference type="NCBI Taxonomy" id="2571161"/>
    <lineage>
        <taxon>Bacteria</taxon>
        <taxon>Pseudomonadati</taxon>
        <taxon>Pseudomonadota</taxon>
        <taxon>Betaproteobacteria</taxon>
        <taxon>Burkholderiales</taxon>
        <taxon>Burkholderiaceae</taxon>
        <taxon>Trinickia</taxon>
    </lineage>
</organism>
<dbReference type="Proteomes" id="UP000305539">
    <property type="component" value="Unassembled WGS sequence"/>
</dbReference>
<evidence type="ECO:0000313" key="2">
    <source>
        <dbReference type="Proteomes" id="UP000305539"/>
    </source>
</evidence>
<accession>A0A4U1HJS4</accession>